<sequence>MKAFILLLAATLTGCGTVTTVMRDDQVTIKNLNDAKTYCGAVPRVYSGVMYDFCSLHAPLPAGDTTQASTSRTLGYLVEMGASATLDTLALPYTLVRQHQDGSIVLN</sequence>
<keyword evidence="1" id="KW-0449">Lipoprotein</keyword>
<name>A0A7D5H7P2_9PSED</name>
<reference evidence="1 2" key="1">
    <citation type="submission" date="2020-06" db="EMBL/GenBank/DDBJ databases">
        <title>Pseudomonas eucalypticola sp. nov., an endophyte of Eucalyptus dunnii leaves with biocontrol ability of eucalyptus leaf blight.</title>
        <authorList>
            <person name="Liu Y."/>
            <person name="Song Z."/>
            <person name="Zeng H."/>
            <person name="Lu M."/>
            <person name="Wang X."/>
            <person name="Lian X."/>
            <person name="Zhang Q."/>
        </authorList>
    </citation>
    <scope>NUCLEOTIDE SEQUENCE [LARGE SCALE GENOMIC DNA]</scope>
    <source>
        <strain evidence="1 2">NP-1</strain>
    </source>
</reference>
<dbReference type="Pfam" id="PF07119">
    <property type="entry name" value="DUF1375"/>
    <property type="match status" value="1"/>
</dbReference>
<dbReference type="EMBL" id="CP056030">
    <property type="protein sequence ID" value="QKZ06169.1"/>
    <property type="molecule type" value="Genomic_DNA"/>
</dbReference>
<organism evidence="1 2">
    <name type="scientific">Pseudomonas eucalypticola</name>
    <dbReference type="NCBI Taxonomy" id="2599595"/>
    <lineage>
        <taxon>Bacteria</taxon>
        <taxon>Pseudomonadati</taxon>
        <taxon>Pseudomonadota</taxon>
        <taxon>Gammaproteobacteria</taxon>
        <taxon>Pseudomonadales</taxon>
        <taxon>Pseudomonadaceae</taxon>
        <taxon>Pseudomonas</taxon>
    </lineage>
</organism>
<keyword evidence="2" id="KW-1185">Reference proteome</keyword>
<proteinExistence type="predicted"/>
<dbReference type="AlphaFoldDB" id="A0A7D5H7P2"/>
<accession>A0A7D5H7P2</accession>
<dbReference type="KEGG" id="pez:HWQ56_21275"/>
<gene>
    <name evidence="1" type="ORF">HWQ56_21275</name>
</gene>
<dbReference type="InterPro" id="IPR010780">
    <property type="entry name" value="DUF1375"/>
</dbReference>
<protein>
    <submittedName>
        <fullName evidence="1">YceK/YidQ family lipoprotein</fullName>
    </submittedName>
</protein>
<evidence type="ECO:0000313" key="2">
    <source>
        <dbReference type="Proteomes" id="UP000509568"/>
    </source>
</evidence>
<dbReference type="RefSeq" id="WP_176571718.1">
    <property type="nucleotide sequence ID" value="NZ_CP056030.1"/>
</dbReference>
<dbReference type="PROSITE" id="PS51257">
    <property type="entry name" value="PROKAR_LIPOPROTEIN"/>
    <property type="match status" value="1"/>
</dbReference>
<evidence type="ECO:0000313" key="1">
    <source>
        <dbReference type="EMBL" id="QKZ06169.1"/>
    </source>
</evidence>
<dbReference type="Proteomes" id="UP000509568">
    <property type="component" value="Chromosome"/>
</dbReference>